<protein>
    <submittedName>
        <fullName evidence="2">Flagellar basal body-associated protein FliL</fullName>
    </submittedName>
</protein>
<dbReference type="AlphaFoldDB" id="A0A9X3WQU2"/>
<feature type="transmembrane region" description="Helical" evidence="1">
    <location>
        <begin position="9"/>
        <end position="28"/>
    </location>
</feature>
<keyword evidence="1" id="KW-0472">Membrane</keyword>
<keyword evidence="2" id="KW-0966">Cell projection</keyword>
<comment type="caution">
    <text evidence="2">The sequence shown here is derived from an EMBL/GenBank/DDBJ whole genome shotgun (WGS) entry which is preliminary data.</text>
</comment>
<keyword evidence="2" id="KW-0282">Flagellum</keyword>
<evidence type="ECO:0000313" key="3">
    <source>
        <dbReference type="Proteomes" id="UP001145050"/>
    </source>
</evidence>
<dbReference type="Proteomes" id="UP001145050">
    <property type="component" value="Unassembled WGS sequence"/>
</dbReference>
<dbReference type="NCBIfam" id="NF005826">
    <property type="entry name" value="PRK07718.1"/>
    <property type="match status" value="1"/>
</dbReference>
<reference evidence="2" key="1">
    <citation type="submission" date="2022-06" db="EMBL/GenBank/DDBJ databases">
        <title>Aquibacillus sp. a new bacterium isolated from soil saline samples.</title>
        <authorList>
            <person name="Galisteo C."/>
            <person name="De La Haba R."/>
            <person name="Sanchez-Porro C."/>
            <person name="Ventosa A."/>
        </authorList>
    </citation>
    <scope>NUCLEOTIDE SEQUENCE</scope>
    <source>
        <strain evidence="2">3ASR75-11</strain>
    </source>
</reference>
<organism evidence="2 3">
    <name type="scientific">Terrihalobacillus insolitus</name>
    <dbReference type="NCBI Taxonomy" id="2950438"/>
    <lineage>
        <taxon>Bacteria</taxon>
        <taxon>Bacillati</taxon>
        <taxon>Bacillota</taxon>
        <taxon>Bacilli</taxon>
        <taxon>Bacillales</taxon>
        <taxon>Bacillaceae</taxon>
        <taxon>Terrihalobacillus</taxon>
    </lineage>
</organism>
<keyword evidence="1" id="KW-1133">Transmembrane helix</keyword>
<name>A0A9X3WQU2_9BACI</name>
<dbReference type="EMBL" id="JAMQKB010000002">
    <property type="protein sequence ID" value="MDC3423570.1"/>
    <property type="molecule type" value="Genomic_DNA"/>
</dbReference>
<gene>
    <name evidence="2" type="primary">fliL</name>
    <name evidence="2" type="ORF">NC797_03485</name>
</gene>
<proteinExistence type="predicted"/>
<keyword evidence="2" id="KW-0969">Cilium</keyword>
<keyword evidence="3" id="KW-1185">Reference proteome</keyword>
<evidence type="ECO:0000313" key="2">
    <source>
        <dbReference type="EMBL" id="MDC3423570.1"/>
    </source>
</evidence>
<accession>A0A9X3WQU2</accession>
<keyword evidence="1" id="KW-0812">Transmembrane</keyword>
<dbReference type="RefSeq" id="WP_272435302.1">
    <property type="nucleotide sequence ID" value="NZ_JAMQKB010000002.1"/>
</dbReference>
<evidence type="ECO:0000256" key="1">
    <source>
        <dbReference type="SAM" id="Phobius"/>
    </source>
</evidence>
<sequence length="140" mass="15954">MNRKVMKTMIAILVTITVMGVGALLYVLDVFGEQKTSGEPTLDEMIENSYQTSEITGDLKDGSFVRLQFKIVTDSRKAKEEAEKREFQLKNILIKELVKLNEEDFNRSLTDLEQMLATKMNGLMKNGNIVDVYTIDKILQ</sequence>